<evidence type="ECO:0000313" key="4">
    <source>
        <dbReference type="EMBL" id="NEN23592.1"/>
    </source>
</evidence>
<proteinExistence type="predicted"/>
<dbReference type="Pfam" id="PF07495">
    <property type="entry name" value="Y_Y_Y"/>
    <property type="match status" value="1"/>
</dbReference>
<dbReference type="RefSeq" id="WP_163284983.1">
    <property type="nucleotide sequence ID" value="NZ_JAAGVY010000013.1"/>
</dbReference>
<dbReference type="Gene3D" id="2.130.10.10">
    <property type="entry name" value="YVTN repeat-like/Quinoprotein amine dehydrogenase"/>
    <property type="match status" value="5"/>
</dbReference>
<dbReference type="Gene3D" id="3.30.450.20">
    <property type="entry name" value="PAS domain"/>
    <property type="match status" value="1"/>
</dbReference>
<keyword evidence="1" id="KW-0597">Phosphoprotein</keyword>
<dbReference type="Pfam" id="PF02518">
    <property type="entry name" value="HATPase_c"/>
    <property type="match status" value="1"/>
</dbReference>
<comment type="caution">
    <text evidence="4">The sequence shown here is derived from an EMBL/GenBank/DDBJ whole genome shotgun (WGS) entry which is preliminary data.</text>
</comment>
<dbReference type="PANTHER" id="PTHR43547:SF2">
    <property type="entry name" value="HYBRID SIGNAL TRANSDUCTION HISTIDINE KINASE C"/>
    <property type="match status" value="1"/>
</dbReference>
<dbReference type="GO" id="GO:0000155">
    <property type="term" value="F:phosphorelay sensor kinase activity"/>
    <property type="evidence" value="ECO:0007669"/>
    <property type="project" value="TreeGrafter"/>
</dbReference>
<accession>A0A7K3WRW1</accession>
<dbReference type="Gene3D" id="2.60.40.10">
    <property type="entry name" value="Immunoglobulins"/>
    <property type="match status" value="1"/>
</dbReference>
<dbReference type="Pfam" id="PF07494">
    <property type="entry name" value="Reg_prop"/>
    <property type="match status" value="7"/>
</dbReference>
<evidence type="ECO:0000256" key="2">
    <source>
        <dbReference type="SAM" id="Phobius"/>
    </source>
</evidence>
<gene>
    <name evidence="4" type="ORF">G3O08_08770</name>
</gene>
<organism evidence="4 5">
    <name type="scientific">Cryomorpha ignava</name>
    <dbReference type="NCBI Taxonomy" id="101383"/>
    <lineage>
        <taxon>Bacteria</taxon>
        <taxon>Pseudomonadati</taxon>
        <taxon>Bacteroidota</taxon>
        <taxon>Flavobacteriia</taxon>
        <taxon>Flavobacteriales</taxon>
        <taxon>Cryomorphaceae</taxon>
        <taxon>Cryomorpha</taxon>
    </lineage>
</organism>
<dbReference type="AlphaFoldDB" id="A0A7K3WRW1"/>
<evidence type="ECO:0000313" key="5">
    <source>
        <dbReference type="Proteomes" id="UP000486602"/>
    </source>
</evidence>
<dbReference type="EMBL" id="JAAGVY010000013">
    <property type="protein sequence ID" value="NEN23592.1"/>
    <property type="molecule type" value="Genomic_DNA"/>
</dbReference>
<dbReference type="InterPro" id="IPR005467">
    <property type="entry name" value="His_kinase_dom"/>
</dbReference>
<dbReference type="InterPro" id="IPR013783">
    <property type="entry name" value="Ig-like_fold"/>
</dbReference>
<dbReference type="PANTHER" id="PTHR43547">
    <property type="entry name" value="TWO-COMPONENT HISTIDINE KINASE"/>
    <property type="match status" value="1"/>
</dbReference>
<feature type="domain" description="Histidine kinase" evidence="3">
    <location>
        <begin position="861"/>
        <end position="1055"/>
    </location>
</feature>
<dbReference type="SMART" id="SM00387">
    <property type="entry name" value="HATPase_c"/>
    <property type="match status" value="1"/>
</dbReference>
<feature type="transmembrane region" description="Helical" evidence="2">
    <location>
        <begin position="800"/>
        <end position="823"/>
    </location>
</feature>
<dbReference type="SUPFAM" id="SSF55874">
    <property type="entry name" value="ATPase domain of HSP90 chaperone/DNA topoisomerase II/histidine kinase"/>
    <property type="match status" value="1"/>
</dbReference>
<protein>
    <recommendedName>
        <fullName evidence="3">Histidine kinase domain-containing protein</fullName>
    </recommendedName>
</protein>
<keyword evidence="5" id="KW-1185">Reference proteome</keyword>
<sequence length="1055" mass="119082">MKNINPLIFRFLVVLFGLLAWSELAAQSPQFNILSLKDGLSQGTATSIEQDNYGFMWFGTRDGLNRFDGYKFEVLKYNAQDSSSISNNDITSLLVDNNGDIWAGTTFGLNKINTRTLQAKAFYHWFEDPTAISSNKIRALAEDHHGRIWIGTNNGLNRLDDWEKNDFKKYSIESDQEKSLSNNTVNDILIDSKGRIWVGTDGGLNLYLPETNDFKRFRFKFEDDNSLSNNQIQTICEDLDGNLWIGTKYGLNKYNPEMDVFTRYFAEKPKAGLIASNIINDVKIDVSGDLWVGTPSGLSRISHEMSKSIQYNTIPGKTNSLPNDHILSLFSGSSNMIWIGTNSAGIATLDMNATQFYSVVYSGQDGFEPEENQIYSFFEADTNHFWVGTGRGLVVYNHYFDKSFFFANSTKRRLGTISKPVMSFAKTADGIYWLGTDGGGLISYQFPNDSLVSYTTQFQNPFSISSNTINDIKVTSKDNLWIATAGGGLCYFNRVTKSFRTYRFDGADQSSIRDNNVNSIVLDSDENVWFGTGNSGLYFLDVKTDELKNYTAGNMKEGMLPSNSINQVYFDSFGQLWIATSGGGLSKYIAEKESFETFNVNNGLSNNVVLGLTSDGNGTLWMSTNGGITTFNVKTETFRNYNEQEVLGQNTFYPRSCLHTSSNLVIFGGANGFDYINTLGIRENLFIPPVVITAFQLMDKPDNASELNILSESPEKTVLEYNHSGFTIEFAALNFEQSDKNQYAYRLIGLFDQWRYIGNRHFATFSNLRPGTYTFEVKGSNNDGYWNENPTSMRIVVRPAYWQTSWFQILIIVAVMGVLYLFYRYKLSSEKERNQQLESAVKVRTTEISRERDTNAILLKEVHHRVKNNLQIIVSLLNLQSRFISDSKLLNVFSEIQNRVRSMSLIHEKMYKTKDLKTVNIEEYITDLSKSLLSTYRLGQKVHLDIKVDVNSFHSDTLTPLGLIINEVISNALKYAFQEDKTGTIIVRLSKLENGRFTLIIGDDGIGIPNDIIMGKTESFGTELITALSEQLNGTIKLLGDVKGTVYEVEFEDVA</sequence>
<dbReference type="InterPro" id="IPR011123">
    <property type="entry name" value="Y_Y_Y"/>
</dbReference>
<dbReference type="Proteomes" id="UP000486602">
    <property type="component" value="Unassembled WGS sequence"/>
</dbReference>
<dbReference type="InterPro" id="IPR003594">
    <property type="entry name" value="HATPase_dom"/>
</dbReference>
<name>A0A7K3WRW1_9FLAO</name>
<reference evidence="4 5" key="1">
    <citation type="submission" date="2020-02" db="EMBL/GenBank/DDBJ databases">
        <title>Out from the shadows clarifying the taxonomy of the family Cryomorphaceae and related taxa by utilizing the GTDB taxonomic framework.</title>
        <authorList>
            <person name="Bowman J.P."/>
        </authorList>
    </citation>
    <scope>NUCLEOTIDE SEQUENCE [LARGE SCALE GENOMIC DNA]</scope>
    <source>
        <strain evidence="4 5">QSSC 1-22</strain>
    </source>
</reference>
<keyword evidence="2" id="KW-0472">Membrane</keyword>
<dbReference type="SUPFAM" id="SSF63829">
    <property type="entry name" value="Calcium-dependent phosphotriesterase"/>
    <property type="match status" value="3"/>
</dbReference>
<dbReference type="InterPro" id="IPR011495">
    <property type="entry name" value="Sig_transdc_His_kin_sub2_dim/P"/>
</dbReference>
<dbReference type="InterPro" id="IPR036890">
    <property type="entry name" value="HATPase_C_sf"/>
</dbReference>
<dbReference type="Gene3D" id="3.30.565.10">
    <property type="entry name" value="Histidine kinase-like ATPase, C-terminal domain"/>
    <property type="match status" value="1"/>
</dbReference>
<keyword evidence="2" id="KW-1133">Transmembrane helix</keyword>
<dbReference type="InterPro" id="IPR015943">
    <property type="entry name" value="WD40/YVTN_repeat-like_dom_sf"/>
</dbReference>
<dbReference type="Pfam" id="PF07568">
    <property type="entry name" value="HisKA_2"/>
    <property type="match status" value="1"/>
</dbReference>
<evidence type="ECO:0000259" key="3">
    <source>
        <dbReference type="PROSITE" id="PS50109"/>
    </source>
</evidence>
<keyword evidence="2" id="KW-0812">Transmembrane</keyword>
<evidence type="ECO:0000256" key="1">
    <source>
        <dbReference type="ARBA" id="ARBA00022553"/>
    </source>
</evidence>
<dbReference type="InterPro" id="IPR011110">
    <property type="entry name" value="Reg_prop"/>
</dbReference>
<dbReference type="PROSITE" id="PS50109">
    <property type="entry name" value="HIS_KIN"/>
    <property type="match status" value="1"/>
</dbReference>